<name>A0ACD3B3D6_9AGAR</name>
<evidence type="ECO:0000313" key="2">
    <source>
        <dbReference type="Proteomes" id="UP000308600"/>
    </source>
</evidence>
<evidence type="ECO:0000313" key="1">
    <source>
        <dbReference type="EMBL" id="TFK72610.1"/>
    </source>
</evidence>
<reference evidence="1 2" key="1">
    <citation type="journal article" date="2019" name="Nat. Ecol. Evol.">
        <title>Megaphylogeny resolves global patterns of mushroom evolution.</title>
        <authorList>
            <person name="Varga T."/>
            <person name="Krizsan K."/>
            <person name="Foldi C."/>
            <person name="Dima B."/>
            <person name="Sanchez-Garcia M."/>
            <person name="Sanchez-Ramirez S."/>
            <person name="Szollosi G.J."/>
            <person name="Szarkandi J.G."/>
            <person name="Papp V."/>
            <person name="Albert L."/>
            <person name="Andreopoulos W."/>
            <person name="Angelini C."/>
            <person name="Antonin V."/>
            <person name="Barry K.W."/>
            <person name="Bougher N.L."/>
            <person name="Buchanan P."/>
            <person name="Buyck B."/>
            <person name="Bense V."/>
            <person name="Catcheside P."/>
            <person name="Chovatia M."/>
            <person name="Cooper J."/>
            <person name="Damon W."/>
            <person name="Desjardin D."/>
            <person name="Finy P."/>
            <person name="Geml J."/>
            <person name="Haridas S."/>
            <person name="Hughes K."/>
            <person name="Justo A."/>
            <person name="Karasinski D."/>
            <person name="Kautmanova I."/>
            <person name="Kiss B."/>
            <person name="Kocsube S."/>
            <person name="Kotiranta H."/>
            <person name="LaButti K.M."/>
            <person name="Lechner B.E."/>
            <person name="Liimatainen K."/>
            <person name="Lipzen A."/>
            <person name="Lukacs Z."/>
            <person name="Mihaltcheva S."/>
            <person name="Morgado L.N."/>
            <person name="Niskanen T."/>
            <person name="Noordeloos M.E."/>
            <person name="Ohm R.A."/>
            <person name="Ortiz-Santana B."/>
            <person name="Ovrebo C."/>
            <person name="Racz N."/>
            <person name="Riley R."/>
            <person name="Savchenko A."/>
            <person name="Shiryaev A."/>
            <person name="Soop K."/>
            <person name="Spirin V."/>
            <person name="Szebenyi C."/>
            <person name="Tomsovsky M."/>
            <person name="Tulloss R.E."/>
            <person name="Uehling J."/>
            <person name="Grigoriev I.V."/>
            <person name="Vagvolgyi C."/>
            <person name="Papp T."/>
            <person name="Martin F.M."/>
            <person name="Miettinen O."/>
            <person name="Hibbett D.S."/>
            <person name="Nagy L.G."/>
        </authorList>
    </citation>
    <scope>NUCLEOTIDE SEQUENCE [LARGE SCALE GENOMIC DNA]</scope>
    <source>
        <strain evidence="1 2">NL-1719</strain>
    </source>
</reference>
<organism evidence="1 2">
    <name type="scientific">Pluteus cervinus</name>
    <dbReference type="NCBI Taxonomy" id="181527"/>
    <lineage>
        <taxon>Eukaryota</taxon>
        <taxon>Fungi</taxon>
        <taxon>Dikarya</taxon>
        <taxon>Basidiomycota</taxon>
        <taxon>Agaricomycotina</taxon>
        <taxon>Agaricomycetes</taxon>
        <taxon>Agaricomycetidae</taxon>
        <taxon>Agaricales</taxon>
        <taxon>Pluteineae</taxon>
        <taxon>Pluteaceae</taxon>
        <taxon>Pluteus</taxon>
    </lineage>
</organism>
<dbReference type="EMBL" id="ML208283">
    <property type="protein sequence ID" value="TFK72610.1"/>
    <property type="molecule type" value="Genomic_DNA"/>
</dbReference>
<accession>A0ACD3B3D6</accession>
<sequence length="263" mass="29481">MPVPVGGASGNGLESTLETRSKPFWKHIIGAKTTQVPFTPYAAHPPIAPPIPPQVPEGEWALVGKYIDLKNQLDQVQPSWNSIIPPPIYWSHANIKSQPSTSCTLNPYLSRIPLGVPPLRWSISDGLFGVVDAHRDDAFPLMDEMMQPATCPLVSKLVIQGLADNVITLDFPIIIRNTQGVTCRDVFLGIYQHFQVAVTDEERSALRRRNQQEAETNYNQRSAKRGQDRWMKRIDLVFSKLYFRGFESYPSTGGYLMYLGVAD</sequence>
<proteinExistence type="predicted"/>
<dbReference type="Proteomes" id="UP000308600">
    <property type="component" value="Unassembled WGS sequence"/>
</dbReference>
<gene>
    <name evidence="1" type="ORF">BDN72DRAFT_894592</name>
</gene>
<keyword evidence="2" id="KW-1185">Reference proteome</keyword>
<protein>
    <submittedName>
        <fullName evidence="1">Uncharacterized protein</fullName>
    </submittedName>
</protein>